<dbReference type="PRINTS" id="PR00111">
    <property type="entry name" value="ABHYDROLASE"/>
</dbReference>
<dbReference type="EMBL" id="BNBT01000009">
    <property type="protein sequence ID" value="GHE43238.1"/>
    <property type="molecule type" value="Genomic_DNA"/>
</dbReference>
<reference evidence="2" key="2">
    <citation type="submission" date="2020-09" db="EMBL/GenBank/DDBJ databases">
        <authorList>
            <person name="Sun Q."/>
            <person name="Ohkuma M."/>
        </authorList>
    </citation>
    <scope>NUCLEOTIDE SEQUENCE</scope>
    <source>
        <strain evidence="2">JCM 4784</strain>
    </source>
</reference>
<dbReference type="Proteomes" id="UP000608024">
    <property type="component" value="Unassembled WGS sequence"/>
</dbReference>
<organism evidence="2 3">
    <name type="scientific">Streptomyces longispororuber</name>
    <dbReference type="NCBI Taxonomy" id="68230"/>
    <lineage>
        <taxon>Bacteria</taxon>
        <taxon>Bacillati</taxon>
        <taxon>Actinomycetota</taxon>
        <taxon>Actinomycetes</taxon>
        <taxon>Kitasatosporales</taxon>
        <taxon>Streptomycetaceae</taxon>
        <taxon>Streptomyces</taxon>
    </lineage>
</organism>
<dbReference type="Pfam" id="PF12697">
    <property type="entry name" value="Abhydrolase_6"/>
    <property type="match status" value="1"/>
</dbReference>
<gene>
    <name evidence="2" type="ORF">GCM10018785_11150</name>
</gene>
<proteinExistence type="predicted"/>
<reference evidence="2" key="1">
    <citation type="journal article" date="2014" name="Int. J. Syst. Evol. Microbiol.">
        <title>Complete genome sequence of Corynebacterium casei LMG S-19264T (=DSM 44701T), isolated from a smear-ripened cheese.</title>
        <authorList>
            <consortium name="US DOE Joint Genome Institute (JGI-PGF)"/>
            <person name="Walter F."/>
            <person name="Albersmeier A."/>
            <person name="Kalinowski J."/>
            <person name="Ruckert C."/>
        </authorList>
    </citation>
    <scope>NUCLEOTIDE SEQUENCE</scope>
    <source>
        <strain evidence="2">JCM 4784</strain>
    </source>
</reference>
<evidence type="ECO:0000313" key="2">
    <source>
        <dbReference type="EMBL" id="GHE43238.1"/>
    </source>
</evidence>
<keyword evidence="2" id="KW-0378">Hydrolase</keyword>
<keyword evidence="3" id="KW-1185">Reference proteome</keyword>
<comment type="caution">
    <text evidence="2">The sequence shown here is derived from an EMBL/GenBank/DDBJ whole genome shotgun (WGS) entry which is preliminary data.</text>
</comment>
<name>A0A918ZBH0_9ACTN</name>
<evidence type="ECO:0000313" key="3">
    <source>
        <dbReference type="Proteomes" id="UP000608024"/>
    </source>
</evidence>
<dbReference type="InterPro" id="IPR029058">
    <property type="entry name" value="AB_hydrolase_fold"/>
</dbReference>
<dbReference type="PANTHER" id="PTHR46438:SF11">
    <property type="entry name" value="LIPASE-RELATED"/>
    <property type="match status" value="1"/>
</dbReference>
<dbReference type="AlphaFoldDB" id="A0A918ZBH0"/>
<dbReference type="RefSeq" id="WP_190134684.1">
    <property type="nucleotide sequence ID" value="NZ_BNBT01000009.1"/>
</dbReference>
<evidence type="ECO:0000259" key="1">
    <source>
        <dbReference type="Pfam" id="PF12697"/>
    </source>
</evidence>
<dbReference type="GO" id="GO:0016787">
    <property type="term" value="F:hydrolase activity"/>
    <property type="evidence" value="ECO:0007669"/>
    <property type="project" value="UniProtKB-KW"/>
</dbReference>
<dbReference type="InterPro" id="IPR000073">
    <property type="entry name" value="AB_hydrolase_1"/>
</dbReference>
<dbReference type="PANTHER" id="PTHR46438">
    <property type="entry name" value="ALPHA/BETA-HYDROLASES SUPERFAMILY PROTEIN"/>
    <property type="match status" value="1"/>
</dbReference>
<dbReference type="SUPFAM" id="SSF53474">
    <property type="entry name" value="alpha/beta-Hydrolases"/>
    <property type="match status" value="1"/>
</dbReference>
<accession>A0A918ZBH0</accession>
<sequence length="306" mass="32522">MSAEVTGASGVAGAAEVSFGVESPRGRRTVTVSYRRTGSGAPLLLLHGIGHHRQAWDPVVGILAAEHDVIAVDLPGFGASPALPEGLPYDLPTVVPVLGSFCEALGIGRPHVAGNSLGGLLALELGRVRLVRSVTALSPAGFWTRAERRYAFTTLLAMRRIAMAMPLPTVERLSRTAAGRTALTSTIYARPGRRAPEAVVAETLALRHATGFEPTLSAGREVVFRDDVPGLPVTIAWGTRDRLLLRRQGLRAKRAVPDARLVRLPGCGHVPMNDDPARVARVILDTCRAGASDQELDHARVLSTSR</sequence>
<feature type="domain" description="AB hydrolase-1" evidence="1">
    <location>
        <begin position="43"/>
        <end position="281"/>
    </location>
</feature>
<protein>
    <submittedName>
        <fullName evidence="2">Hydrolase</fullName>
    </submittedName>
</protein>
<dbReference type="Gene3D" id="3.40.50.1820">
    <property type="entry name" value="alpha/beta hydrolase"/>
    <property type="match status" value="1"/>
</dbReference>